<feature type="compositionally biased region" description="Basic and acidic residues" evidence="2">
    <location>
        <begin position="55"/>
        <end position="65"/>
    </location>
</feature>
<proteinExistence type="predicted"/>
<dbReference type="Proteomes" id="UP001596481">
    <property type="component" value="Unassembled WGS sequence"/>
</dbReference>
<dbReference type="InterPro" id="IPR010995">
    <property type="entry name" value="DNA_repair_Rad51/TF_NusA_a-hlx"/>
</dbReference>
<name>A0ABD5ZBD1_9EURY</name>
<evidence type="ECO:0000256" key="1">
    <source>
        <dbReference type="SAM" id="Coils"/>
    </source>
</evidence>
<dbReference type="RefSeq" id="WP_390221858.1">
    <property type="nucleotide sequence ID" value="NZ_JBHTAA010000001.1"/>
</dbReference>
<feature type="region of interest" description="Disordered" evidence="2">
    <location>
        <begin position="50"/>
        <end position="118"/>
    </location>
</feature>
<reference evidence="3 4" key="1">
    <citation type="journal article" date="2019" name="Int. J. Syst. Evol. Microbiol.">
        <title>The Global Catalogue of Microorganisms (GCM) 10K type strain sequencing project: providing services to taxonomists for standard genome sequencing and annotation.</title>
        <authorList>
            <consortium name="The Broad Institute Genomics Platform"/>
            <consortium name="The Broad Institute Genome Sequencing Center for Infectious Disease"/>
            <person name="Wu L."/>
            <person name="Ma J."/>
        </authorList>
    </citation>
    <scope>NUCLEOTIDE SEQUENCE [LARGE SCALE GENOMIC DNA]</scope>
    <source>
        <strain evidence="3 4">DSM 29988</strain>
    </source>
</reference>
<feature type="compositionally biased region" description="Polar residues" evidence="2">
    <location>
        <begin position="91"/>
        <end position="100"/>
    </location>
</feature>
<dbReference type="EMBL" id="JBHTAA010000001">
    <property type="protein sequence ID" value="MFC7202560.1"/>
    <property type="molecule type" value="Genomic_DNA"/>
</dbReference>
<sequence length="271" mass="29174">MKVYTTDGLVFECGGYKAVRAGGVVLTRDKKRKHVIGYVPAAQLRYILPDDIEPETNKPTEHEEAAAESATDGHSIPTDGEADSVIDLTSEPATTTTSDGGESEAKRDDETDADADGESVVAAEVAADEIGVVSIAGDEQASSHSHEELTTELADHDGRLSDHDERLGELERRVDELSAQMTGVLEAVEAEPYDPEALTNIRGIGSAYATRLGEAGIDSITKLLEASVEDVVAATEVGERRAEEWKQRAETHHERELVTSAYAAEREVDEE</sequence>
<comment type="caution">
    <text evidence="3">The sequence shown here is derived from an EMBL/GenBank/DDBJ whole genome shotgun (WGS) entry which is preliminary data.</text>
</comment>
<accession>A0ABD5ZBD1</accession>
<protein>
    <submittedName>
        <fullName evidence="3">Helix-hairpin-helix domain-containing protein</fullName>
    </submittedName>
</protein>
<feature type="coiled-coil region" evidence="1">
    <location>
        <begin position="153"/>
        <end position="187"/>
    </location>
</feature>
<dbReference type="AlphaFoldDB" id="A0ABD5ZBD1"/>
<keyword evidence="4" id="KW-1185">Reference proteome</keyword>
<evidence type="ECO:0000313" key="4">
    <source>
        <dbReference type="Proteomes" id="UP001596481"/>
    </source>
</evidence>
<keyword evidence="1" id="KW-0175">Coiled coil</keyword>
<evidence type="ECO:0000313" key="3">
    <source>
        <dbReference type="EMBL" id="MFC7202560.1"/>
    </source>
</evidence>
<gene>
    <name evidence="3" type="ORF">ACFQJC_03475</name>
</gene>
<dbReference type="Pfam" id="PF14520">
    <property type="entry name" value="HHH_5"/>
    <property type="match status" value="1"/>
</dbReference>
<evidence type="ECO:0000256" key="2">
    <source>
        <dbReference type="SAM" id="MobiDB-lite"/>
    </source>
</evidence>
<dbReference type="Gene3D" id="1.10.150.20">
    <property type="entry name" value="5' to 3' exonuclease, C-terminal subdomain"/>
    <property type="match status" value="1"/>
</dbReference>
<dbReference type="SUPFAM" id="SSF47794">
    <property type="entry name" value="Rad51 N-terminal domain-like"/>
    <property type="match status" value="1"/>
</dbReference>
<organism evidence="3 4">
    <name type="scientific">Haloferax namakaokahaiae</name>
    <dbReference type="NCBI Taxonomy" id="1748331"/>
    <lineage>
        <taxon>Archaea</taxon>
        <taxon>Methanobacteriati</taxon>
        <taxon>Methanobacteriota</taxon>
        <taxon>Stenosarchaea group</taxon>
        <taxon>Halobacteria</taxon>
        <taxon>Halobacteriales</taxon>
        <taxon>Haloferacaceae</taxon>
        <taxon>Haloferax</taxon>
    </lineage>
</organism>